<name>T2JR08_CROWT</name>
<evidence type="ECO:0000313" key="2">
    <source>
        <dbReference type="Proteomes" id="UP000018130"/>
    </source>
</evidence>
<reference evidence="1 2" key="2">
    <citation type="submission" date="2013-09" db="EMBL/GenBank/DDBJ databases">
        <title>Whole genome comparison of six Crocosphaera watsonii strains with differing phenotypes.</title>
        <authorList>
            <person name="Bench S.R."/>
            <person name="Heller P."/>
            <person name="Frank I."/>
            <person name="Arciniega M."/>
            <person name="Shilova I.N."/>
            <person name="Zehr J.P."/>
        </authorList>
    </citation>
    <scope>NUCLEOTIDE SEQUENCE [LARGE SCALE GENOMIC DNA]</scope>
    <source>
        <strain evidence="1 2">WH 0402</strain>
    </source>
</reference>
<dbReference type="AlphaFoldDB" id="T2JR08"/>
<organism evidence="1 2">
    <name type="scientific">Crocosphaera watsonii WH 0402</name>
    <dbReference type="NCBI Taxonomy" id="1284629"/>
    <lineage>
        <taxon>Bacteria</taxon>
        <taxon>Bacillati</taxon>
        <taxon>Cyanobacteriota</taxon>
        <taxon>Cyanophyceae</taxon>
        <taxon>Oscillatoriophycideae</taxon>
        <taxon>Chroococcales</taxon>
        <taxon>Aphanothecaceae</taxon>
        <taxon>Crocosphaera</taxon>
    </lineage>
</organism>
<reference evidence="1 2" key="1">
    <citation type="submission" date="2013-01" db="EMBL/GenBank/DDBJ databases">
        <authorList>
            <person name="Bench S."/>
        </authorList>
    </citation>
    <scope>NUCLEOTIDE SEQUENCE [LARGE SCALE GENOMIC DNA]</scope>
    <source>
        <strain evidence="1 2">WH 0402</strain>
    </source>
</reference>
<comment type="caution">
    <text evidence="1">The sequence shown here is derived from an EMBL/GenBank/DDBJ whole genome shotgun (WGS) entry which is preliminary data.</text>
</comment>
<evidence type="ECO:0000313" key="1">
    <source>
        <dbReference type="EMBL" id="CCQ66997.1"/>
    </source>
</evidence>
<protein>
    <submittedName>
        <fullName evidence="1">Uncharacterized protein</fullName>
    </submittedName>
</protein>
<accession>T2JR08</accession>
<proteinExistence type="predicted"/>
<dbReference type="EMBL" id="CAQN01000520">
    <property type="protein sequence ID" value="CCQ66997.1"/>
    <property type="molecule type" value="Genomic_DNA"/>
</dbReference>
<sequence>MRVQTSVRIMESCFFFLVLRLVLDLPIITEKFYQLEL</sequence>
<dbReference type="Proteomes" id="UP000018130">
    <property type="component" value="Unassembled WGS sequence"/>
</dbReference>
<gene>
    <name evidence="1" type="ORF">CWATWH0402_4476</name>
</gene>